<evidence type="ECO:0000256" key="1">
    <source>
        <dbReference type="SAM" id="SignalP"/>
    </source>
</evidence>
<evidence type="ECO:0000313" key="3">
    <source>
        <dbReference type="Proteomes" id="UP001521184"/>
    </source>
</evidence>
<organism evidence="2 3">
    <name type="scientific">Diplodia intermedia</name>
    <dbReference type="NCBI Taxonomy" id="856260"/>
    <lineage>
        <taxon>Eukaryota</taxon>
        <taxon>Fungi</taxon>
        <taxon>Dikarya</taxon>
        <taxon>Ascomycota</taxon>
        <taxon>Pezizomycotina</taxon>
        <taxon>Dothideomycetes</taxon>
        <taxon>Dothideomycetes incertae sedis</taxon>
        <taxon>Botryosphaeriales</taxon>
        <taxon>Botryosphaeriaceae</taxon>
        <taxon>Diplodia</taxon>
    </lineage>
</organism>
<dbReference type="EMBL" id="JAKEKT020000104">
    <property type="protein sequence ID" value="KAL1636183.1"/>
    <property type="molecule type" value="Genomic_DNA"/>
</dbReference>
<accession>A0ABR3T9Z7</accession>
<comment type="caution">
    <text evidence="2">The sequence shown here is derived from an EMBL/GenBank/DDBJ whole genome shotgun (WGS) entry which is preliminary data.</text>
</comment>
<sequence length="65" mass="7180">MKATSIILAVFFAVGSNACALYQDCKCHDSTTGQQNDAVTKAACDYYRDTQLDAFTYSDEPHHQV</sequence>
<protein>
    <submittedName>
        <fullName evidence="2">Uncharacterized protein</fullName>
    </submittedName>
</protein>
<dbReference type="Proteomes" id="UP001521184">
    <property type="component" value="Unassembled WGS sequence"/>
</dbReference>
<feature type="chain" id="PRO_5047483348" evidence="1">
    <location>
        <begin position="21"/>
        <end position="65"/>
    </location>
</feature>
<name>A0ABR3T9Z7_9PEZI</name>
<gene>
    <name evidence="2" type="ORF">SLS58_009877</name>
</gene>
<keyword evidence="3" id="KW-1185">Reference proteome</keyword>
<proteinExistence type="predicted"/>
<keyword evidence="1" id="KW-0732">Signal</keyword>
<reference evidence="2 3" key="1">
    <citation type="journal article" date="2023" name="Plant Dis.">
        <title>First Report of Diplodia intermedia Causing Canker and Dieback Diseases on Apple Trees in Canada.</title>
        <authorList>
            <person name="Ellouze W."/>
            <person name="Ilyukhin E."/>
            <person name="Sulman M."/>
            <person name="Ali S."/>
        </authorList>
    </citation>
    <scope>NUCLEOTIDE SEQUENCE [LARGE SCALE GENOMIC DNA]</scope>
    <source>
        <strain evidence="2 3">M45-28</strain>
    </source>
</reference>
<evidence type="ECO:0000313" key="2">
    <source>
        <dbReference type="EMBL" id="KAL1636183.1"/>
    </source>
</evidence>
<feature type="signal peptide" evidence="1">
    <location>
        <begin position="1"/>
        <end position="20"/>
    </location>
</feature>